<dbReference type="PROSITE" id="PS50937">
    <property type="entry name" value="HTH_MERR_2"/>
    <property type="match status" value="1"/>
</dbReference>
<organism evidence="6 7">
    <name type="scientific">Symbiobacterium terraclitae</name>
    <dbReference type="NCBI Taxonomy" id="557451"/>
    <lineage>
        <taxon>Bacteria</taxon>
        <taxon>Bacillati</taxon>
        <taxon>Bacillota</taxon>
        <taxon>Clostridia</taxon>
        <taxon>Eubacteriales</taxon>
        <taxon>Symbiobacteriaceae</taxon>
        <taxon>Symbiobacterium</taxon>
    </lineage>
</organism>
<proteinExistence type="predicted"/>
<comment type="caution">
    <text evidence="6">The sequence shown here is derived from an EMBL/GenBank/DDBJ whole genome shotgun (WGS) entry which is preliminary data.</text>
</comment>
<dbReference type="EMBL" id="JAGGLG010000046">
    <property type="protein sequence ID" value="MBP2020066.1"/>
    <property type="molecule type" value="Genomic_DNA"/>
</dbReference>
<keyword evidence="2" id="KW-0805">Transcription regulation</keyword>
<dbReference type="PANTHER" id="PTHR30204">
    <property type="entry name" value="REDOX-CYCLING DRUG-SENSING TRANSCRIPTIONAL ACTIVATOR SOXR"/>
    <property type="match status" value="1"/>
</dbReference>
<evidence type="ECO:0000256" key="2">
    <source>
        <dbReference type="ARBA" id="ARBA00023015"/>
    </source>
</evidence>
<dbReference type="PANTHER" id="PTHR30204:SF69">
    <property type="entry name" value="MERR-FAMILY TRANSCRIPTIONAL REGULATOR"/>
    <property type="match status" value="1"/>
</dbReference>
<gene>
    <name evidence="6" type="ORF">J2Z79_003520</name>
</gene>
<evidence type="ECO:0000259" key="5">
    <source>
        <dbReference type="PROSITE" id="PS50937"/>
    </source>
</evidence>
<sequence length="130" mass="14515">MEKGVPPDAVYSMGVVERITGLTARQVRYWEKHGLIAPARTKGRHRMYTEADLIRLKEIKRLVASGMNMEQVKAYLARRKAAPAQGQAPVLPAERIAERLPTLSAGPVRSLYTGANRAELQRLIDRKPSP</sequence>
<accession>A0ABS4JX33</accession>
<keyword evidence="3" id="KW-0238">DNA-binding</keyword>
<dbReference type="Proteomes" id="UP001519289">
    <property type="component" value="Unassembled WGS sequence"/>
</dbReference>
<dbReference type="SMART" id="SM00422">
    <property type="entry name" value="HTH_MERR"/>
    <property type="match status" value="1"/>
</dbReference>
<dbReference type="RefSeq" id="WP_209468166.1">
    <property type="nucleotide sequence ID" value="NZ_JAGGLG010000046.1"/>
</dbReference>
<dbReference type="Pfam" id="PF13411">
    <property type="entry name" value="MerR_1"/>
    <property type="match status" value="1"/>
</dbReference>
<dbReference type="InterPro" id="IPR047057">
    <property type="entry name" value="MerR_fam"/>
</dbReference>
<dbReference type="Gene3D" id="1.10.1660.10">
    <property type="match status" value="1"/>
</dbReference>
<keyword evidence="7" id="KW-1185">Reference proteome</keyword>
<name>A0ABS4JX33_9FIRM</name>
<evidence type="ECO:0000256" key="1">
    <source>
        <dbReference type="ARBA" id="ARBA00022491"/>
    </source>
</evidence>
<dbReference type="PRINTS" id="PR00040">
    <property type="entry name" value="HTHMERR"/>
</dbReference>
<dbReference type="InterPro" id="IPR000551">
    <property type="entry name" value="MerR-type_HTH_dom"/>
</dbReference>
<evidence type="ECO:0000313" key="6">
    <source>
        <dbReference type="EMBL" id="MBP2020066.1"/>
    </source>
</evidence>
<keyword evidence="4" id="KW-0804">Transcription</keyword>
<protein>
    <submittedName>
        <fullName evidence="6">MerR family glutamine synthetase transcriptional repressor</fullName>
    </submittedName>
</protein>
<dbReference type="SUPFAM" id="SSF46955">
    <property type="entry name" value="Putative DNA-binding domain"/>
    <property type="match status" value="1"/>
</dbReference>
<feature type="domain" description="HTH merR-type" evidence="5">
    <location>
        <begin position="10"/>
        <end position="78"/>
    </location>
</feature>
<reference evidence="6 7" key="1">
    <citation type="submission" date="2021-03" db="EMBL/GenBank/DDBJ databases">
        <title>Genomic Encyclopedia of Type Strains, Phase IV (KMG-IV): sequencing the most valuable type-strain genomes for metagenomic binning, comparative biology and taxonomic classification.</title>
        <authorList>
            <person name="Goeker M."/>
        </authorList>
    </citation>
    <scope>NUCLEOTIDE SEQUENCE [LARGE SCALE GENOMIC DNA]</scope>
    <source>
        <strain evidence="6 7">DSM 27138</strain>
    </source>
</reference>
<evidence type="ECO:0000313" key="7">
    <source>
        <dbReference type="Proteomes" id="UP001519289"/>
    </source>
</evidence>
<evidence type="ECO:0000256" key="3">
    <source>
        <dbReference type="ARBA" id="ARBA00023125"/>
    </source>
</evidence>
<keyword evidence="1" id="KW-0678">Repressor</keyword>
<dbReference type="InterPro" id="IPR009061">
    <property type="entry name" value="DNA-bd_dom_put_sf"/>
</dbReference>
<evidence type="ECO:0000256" key="4">
    <source>
        <dbReference type="ARBA" id="ARBA00023163"/>
    </source>
</evidence>